<dbReference type="Proteomes" id="UP000255129">
    <property type="component" value="Unassembled WGS sequence"/>
</dbReference>
<dbReference type="AlphaFoldDB" id="A0A379G4S7"/>
<organism evidence="2 3">
    <name type="scientific">Providencia rustigianii</name>
    <dbReference type="NCBI Taxonomy" id="158850"/>
    <lineage>
        <taxon>Bacteria</taxon>
        <taxon>Pseudomonadati</taxon>
        <taxon>Pseudomonadota</taxon>
        <taxon>Gammaproteobacteria</taxon>
        <taxon>Enterobacterales</taxon>
        <taxon>Morganellaceae</taxon>
        <taxon>Providencia</taxon>
    </lineage>
</organism>
<reference evidence="2 3" key="1">
    <citation type="submission" date="2018-06" db="EMBL/GenBank/DDBJ databases">
        <authorList>
            <consortium name="Pathogen Informatics"/>
            <person name="Doyle S."/>
        </authorList>
    </citation>
    <scope>NUCLEOTIDE SEQUENCE [LARGE SCALE GENOMIC DNA]</scope>
    <source>
        <strain evidence="2 3">NCTC12026</strain>
    </source>
</reference>
<protein>
    <submittedName>
        <fullName evidence="2">Pyocin large subunit</fullName>
    </submittedName>
</protein>
<evidence type="ECO:0000313" key="2">
    <source>
        <dbReference type="EMBL" id="SUC36054.1"/>
    </source>
</evidence>
<dbReference type="OrthoDB" id="9204728at2"/>
<dbReference type="EMBL" id="UGUA01000002">
    <property type="protein sequence ID" value="SUC36054.1"/>
    <property type="molecule type" value="Genomic_DNA"/>
</dbReference>
<evidence type="ECO:0000313" key="3">
    <source>
        <dbReference type="Proteomes" id="UP000255129"/>
    </source>
</evidence>
<dbReference type="InterPro" id="IPR008727">
    <property type="entry name" value="PAAR_motif"/>
</dbReference>
<accession>A0A379G4S7</accession>
<proteinExistence type="predicted"/>
<evidence type="ECO:0000256" key="1">
    <source>
        <dbReference type="SAM" id="MobiDB-lite"/>
    </source>
</evidence>
<dbReference type="RefSeq" id="WP_115164476.1">
    <property type="nucleotide sequence ID" value="NZ_JBOFMY010000009.1"/>
</dbReference>
<dbReference type="Pfam" id="PF13988">
    <property type="entry name" value="DUF4225"/>
    <property type="match status" value="1"/>
</dbReference>
<name>A0A379G4S7_9GAMM</name>
<gene>
    <name evidence="2" type="ORF">NCTC12026_02459</name>
</gene>
<dbReference type="InterPro" id="IPR025320">
    <property type="entry name" value="DUF4225"/>
</dbReference>
<dbReference type="CDD" id="cd14744">
    <property type="entry name" value="PAAR_CT_2"/>
    <property type="match status" value="1"/>
</dbReference>
<sequence length="427" mass="47411">MAFGYFLRVGDKTTCGGQILTGDNTMQWYGVAGAREGDMVSCGKHSGAYQILGGVSSMWLENRKHAGSLDSFSSCPCHSRFIPSISDCYEKEDEQPQTRSFTAPQEEKAYQQPRGQHNTTHYTNPIVAADDNRIRIDAQNLIDCANEICEKHLHFPDIKNAFKNEVESFAYEIVEQVESGQMSYEEGSSELKKEEKSLWEQSIDWVLNGLSIIGGLGLTAAGIALCSTGAGCLIGAPIMAHGLNGIYEGTVGFYEGNSDIQGPLREGYKASAKALGFNESVGNLTYDLVDMGLSIRGKLQLVPKLTRRYGENRKIKPFVLYHYAREDLDYAFRQTNKFLLNIELLGDLINITKVKKDLENAFVLDKETGTLMLSVAEPEKITNIEYITEHCTRMIVIVGPNDSSPSYYSCKDKKGNDYNVTQDGKLM</sequence>
<dbReference type="Pfam" id="PF05488">
    <property type="entry name" value="PAAR_motif"/>
    <property type="match status" value="1"/>
</dbReference>
<feature type="region of interest" description="Disordered" evidence="1">
    <location>
        <begin position="93"/>
        <end position="121"/>
    </location>
</feature>